<dbReference type="GO" id="GO:0003677">
    <property type="term" value="F:DNA binding"/>
    <property type="evidence" value="ECO:0007669"/>
    <property type="project" value="UniProtKB-KW"/>
</dbReference>
<dbReference type="GO" id="GO:0005634">
    <property type="term" value="C:nucleus"/>
    <property type="evidence" value="ECO:0007669"/>
    <property type="project" value="UniProtKB-SubCell"/>
</dbReference>
<dbReference type="HOGENOM" id="CLU_1484137_0_0_1"/>
<evidence type="ECO:0000256" key="6">
    <source>
        <dbReference type="ARBA" id="ARBA00023242"/>
    </source>
</evidence>
<dbReference type="Pfam" id="PF00847">
    <property type="entry name" value="AP2"/>
    <property type="match status" value="1"/>
</dbReference>
<name>G7K7X0_MEDTR</name>
<evidence type="ECO:0000256" key="4">
    <source>
        <dbReference type="ARBA" id="ARBA00023159"/>
    </source>
</evidence>
<dbReference type="PANTHER" id="PTHR31985">
    <property type="entry name" value="ETHYLENE-RESPONSIVE TRANSCRIPTION FACTOR ERF042-RELATED"/>
    <property type="match status" value="1"/>
</dbReference>
<dbReference type="PaxDb" id="3880-AES93875"/>
<protein>
    <submittedName>
        <fullName evidence="10">AP2 domain class transcription factor</fullName>
    </submittedName>
</protein>
<keyword evidence="3" id="KW-0238">DNA-binding</keyword>
<evidence type="ECO:0000256" key="1">
    <source>
        <dbReference type="ARBA" id="ARBA00004123"/>
    </source>
</evidence>
<evidence type="ECO:0000313" key="12">
    <source>
        <dbReference type="Proteomes" id="UP000002051"/>
    </source>
</evidence>
<evidence type="ECO:0000256" key="7">
    <source>
        <dbReference type="ARBA" id="ARBA00024343"/>
    </source>
</evidence>
<sequence length="182" mass="21053">MHFSQESNIMQEQEHVNVPPPTPGEARIQDTIRIRYCTDTPIRENFKNQDTIWYRCRIRRGYDTSTILKYRGTEVVGVRKRKWGKFASEIRVQEKKSRIWLGNYEEPQMAAIAYDIAAFYLKGRDARLNFPDMIEKLPMPVSFKVKDMCVAAQQVVLEFKSRSSSSEGSVNSSIGSVVSKKH</sequence>
<dbReference type="SUPFAM" id="SSF54171">
    <property type="entry name" value="DNA-binding domain"/>
    <property type="match status" value="1"/>
</dbReference>
<keyword evidence="6" id="KW-0539">Nucleus</keyword>
<dbReference type="PANTHER" id="PTHR31985:SF111">
    <property type="entry name" value="ETHYLENE-RESPONSIVE TRANSCRIPTION FACTOR ERF021"/>
    <property type="match status" value="1"/>
</dbReference>
<dbReference type="EMBL" id="CM001221">
    <property type="protein sequence ID" value="AES93875.1"/>
    <property type="molecule type" value="Genomic_DNA"/>
</dbReference>
<accession>G7K7X0</accession>
<dbReference type="InterPro" id="IPR051032">
    <property type="entry name" value="AP2/ERF_TF_ERF_subfamily"/>
</dbReference>
<dbReference type="InterPro" id="IPR016177">
    <property type="entry name" value="DNA-bd_dom_sf"/>
</dbReference>
<dbReference type="STRING" id="3880.G7K7X0"/>
<keyword evidence="2" id="KW-0805">Transcription regulation</keyword>
<comment type="similarity">
    <text evidence="7">Belongs to the AP2/ERF transcription factor family. ERF subfamily.</text>
</comment>
<organism evidence="10 12">
    <name type="scientific">Medicago truncatula</name>
    <name type="common">Barrel medic</name>
    <name type="synonym">Medicago tribuloides</name>
    <dbReference type="NCBI Taxonomy" id="3880"/>
    <lineage>
        <taxon>Eukaryota</taxon>
        <taxon>Viridiplantae</taxon>
        <taxon>Streptophyta</taxon>
        <taxon>Embryophyta</taxon>
        <taxon>Tracheophyta</taxon>
        <taxon>Spermatophyta</taxon>
        <taxon>Magnoliopsida</taxon>
        <taxon>eudicotyledons</taxon>
        <taxon>Gunneridae</taxon>
        <taxon>Pentapetalae</taxon>
        <taxon>rosids</taxon>
        <taxon>fabids</taxon>
        <taxon>Fabales</taxon>
        <taxon>Fabaceae</taxon>
        <taxon>Papilionoideae</taxon>
        <taxon>50 kb inversion clade</taxon>
        <taxon>NPAAA clade</taxon>
        <taxon>Hologalegina</taxon>
        <taxon>IRL clade</taxon>
        <taxon>Trifolieae</taxon>
        <taxon>Medicago</taxon>
    </lineage>
</organism>
<dbReference type="AlphaFoldDB" id="G7K7X0"/>
<keyword evidence="12" id="KW-1185">Reference proteome</keyword>
<evidence type="ECO:0000313" key="10">
    <source>
        <dbReference type="EMBL" id="AES93875.1"/>
    </source>
</evidence>
<gene>
    <name evidence="10" type="ordered locus">MTR_5g008470</name>
</gene>
<evidence type="ECO:0000259" key="9">
    <source>
        <dbReference type="PROSITE" id="PS51032"/>
    </source>
</evidence>
<evidence type="ECO:0000256" key="2">
    <source>
        <dbReference type="ARBA" id="ARBA00023015"/>
    </source>
</evidence>
<comment type="subcellular location">
    <subcellularLocation>
        <location evidence="1">Nucleus</location>
    </subcellularLocation>
</comment>
<dbReference type="PROSITE" id="PS51032">
    <property type="entry name" value="AP2_ERF"/>
    <property type="match status" value="1"/>
</dbReference>
<evidence type="ECO:0000256" key="5">
    <source>
        <dbReference type="ARBA" id="ARBA00023163"/>
    </source>
</evidence>
<dbReference type="EnsemblPlants" id="AES93875">
    <property type="protein sequence ID" value="AES93875"/>
    <property type="gene ID" value="MTR_5g008470"/>
</dbReference>
<feature type="compositionally biased region" description="Polar residues" evidence="8">
    <location>
        <begin position="1"/>
        <end position="11"/>
    </location>
</feature>
<proteinExistence type="inferred from homology"/>
<dbReference type="Proteomes" id="UP000002051">
    <property type="component" value="Chromosome 5"/>
</dbReference>
<evidence type="ECO:0000256" key="8">
    <source>
        <dbReference type="SAM" id="MobiDB-lite"/>
    </source>
</evidence>
<dbReference type="GO" id="GO:0003700">
    <property type="term" value="F:DNA-binding transcription factor activity"/>
    <property type="evidence" value="ECO:0007669"/>
    <property type="project" value="InterPro"/>
</dbReference>
<reference evidence="10 12" key="1">
    <citation type="journal article" date="2011" name="Nature">
        <title>The Medicago genome provides insight into the evolution of rhizobial symbioses.</title>
        <authorList>
            <person name="Young N.D."/>
            <person name="Debelle F."/>
            <person name="Oldroyd G.E."/>
            <person name="Geurts R."/>
            <person name="Cannon S.B."/>
            <person name="Udvardi M.K."/>
            <person name="Benedito V.A."/>
            <person name="Mayer K.F."/>
            <person name="Gouzy J."/>
            <person name="Schoof H."/>
            <person name="Van de Peer Y."/>
            <person name="Proost S."/>
            <person name="Cook D.R."/>
            <person name="Meyers B.C."/>
            <person name="Spannagl M."/>
            <person name="Cheung F."/>
            <person name="De Mita S."/>
            <person name="Krishnakumar V."/>
            <person name="Gundlach H."/>
            <person name="Zhou S."/>
            <person name="Mudge J."/>
            <person name="Bharti A.K."/>
            <person name="Murray J.D."/>
            <person name="Naoumkina M.A."/>
            <person name="Rosen B."/>
            <person name="Silverstein K.A."/>
            <person name="Tang H."/>
            <person name="Rombauts S."/>
            <person name="Zhao P.X."/>
            <person name="Zhou P."/>
            <person name="Barbe V."/>
            <person name="Bardou P."/>
            <person name="Bechner M."/>
            <person name="Bellec A."/>
            <person name="Berger A."/>
            <person name="Berges H."/>
            <person name="Bidwell S."/>
            <person name="Bisseling T."/>
            <person name="Choisne N."/>
            <person name="Couloux A."/>
            <person name="Denny R."/>
            <person name="Deshpande S."/>
            <person name="Dai X."/>
            <person name="Doyle J.J."/>
            <person name="Dudez A.M."/>
            <person name="Farmer A.D."/>
            <person name="Fouteau S."/>
            <person name="Franken C."/>
            <person name="Gibelin C."/>
            <person name="Gish J."/>
            <person name="Goldstein S."/>
            <person name="Gonzalez A.J."/>
            <person name="Green P.J."/>
            <person name="Hallab A."/>
            <person name="Hartog M."/>
            <person name="Hua A."/>
            <person name="Humphray S.J."/>
            <person name="Jeong D.H."/>
            <person name="Jing Y."/>
            <person name="Jocker A."/>
            <person name="Kenton S.M."/>
            <person name="Kim D.J."/>
            <person name="Klee K."/>
            <person name="Lai H."/>
            <person name="Lang C."/>
            <person name="Lin S."/>
            <person name="Macmil S.L."/>
            <person name="Magdelenat G."/>
            <person name="Matthews L."/>
            <person name="McCorrison J."/>
            <person name="Monaghan E.L."/>
            <person name="Mun J.H."/>
            <person name="Najar F.Z."/>
            <person name="Nicholson C."/>
            <person name="Noirot C."/>
            <person name="O'Bleness M."/>
            <person name="Paule C.R."/>
            <person name="Poulain J."/>
            <person name="Prion F."/>
            <person name="Qin B."/>
            <person name="Qu C."/>
            <person name="Retzel E.F."/>
            <person name="Riddle C."/>
            <person name="Sallet E."/>
            <person name="Samain S."/>
            <person name="Samson N."/>
            <person name="Sanders I."/>
            <person name="Saurat O."/>
            <person name="Scarpelli C."/>
            <person name="Schiex T."/>
            <person name="Segurens B."/>
            <person name="Severin A.J."/>
            <person name="Sherrier D.J."/>
            <person name="Shi R."/>
            <person name="Sims S."/>
            <person name="Singer S.R."/>
            <person name="Sinharoy S."/>
            <person name="Sterck L."/>
            <person name="Viollet A."/>
            <person name="Wang B.B."/>
            <person name="Wang K."/>
            <person name="Wang M."/>
            <person name="Wang X."/>
            <person name="Warfsmann J."/>
            <person name="Weissenbach J."/>
            <person name="White D.D."/>
            <person name="White J.D."/>
            <person name="Wiley G.B."/>
            <person name="Wincker P."/>
            <person name="Xing Y."/>
            <person name="Yang L."/>
            <person name="Yao Z."/>
            <person name="Ying F."/>
            <person name="Zhai J."/>
            <person name="Zhou L."/>
            <person name="Zuber A."/>
            <person name="Denarie J."/>
            <person name="Dixon R.A."/>
            <person name="May G.D."/>
            <person name="Schwartz D.C."/>
            <person name="Rogers J."/>
            <person name="Quetier F."/>
            <person name="Town C.D."/>
            <person name="Roe B.A."/>
        </authorList>
    </citation>
    <scope>NUCLEOTIDE SEQUENCE [LARGE SCALE GENOMIC DNA]</scope>
    <source>
        <strain evidence="10">A17</strain>
        <strain evidence="11 12">cv. Jemalong A17</strain>
    </source>
</reference>
<dbReference type="PRINTS" id="PR00367">
    <property type="entry name" value="ETHRSPELEMNT"/>
</dbReference>
<dbReference type="CDD" id="cd00018">
    <property type="entry name" value="AP2"/>
    <property type="match status" value="1"/>
</dbReference>
<dbReference type="InterPro" id="IPR001471">
    <property type="entry name" value="AP2/ERF_dom"/>
</dbReference>
<evidence type="ECO:0000313" key="11">
    <source>
        <dbReference type="EnsemblPlants" id="AES93875"/>
    </source>
</evidence>
<keyword evidence="4" id="KW-0010">Activator</keyword>
<keyword evidence="5" id="KW-0804">Transcription</keyword>
<feature type="domain" description="AP2/ERF" evidence="9">
    <location>
        <begin position="69"/>
        <end position="131"/>
    </location>
</feature>
<feature type="region of interest" description="Disordered" evidence="8">
    <location>
        <begin position="1"/>
        <end position="24"/>
    </location>
</feature>
<reference evidence="10 12" key="2">
    <citation type="journal article" date="2014" name="BMC Genomics">
        <title>An improved genome release (version Mt4.0) for the model legume Medicago truncatula.</title>
        <authorList>
            <person name="Tang H."/>
            <person name="Krishnakumar V."/>
            <person name="Bidwell S."/>
            <person name="Rosen B."/>
            <person name="Chan A."/>
            <person name="Zhou S."/>
            <person name="Gentzbittel L."/>
            <person name="Childs K.L."/>
            <person name="Yandell M."/>
            <person name="Gundlach H."/>
            <person name="Mayer K.F."/>
            <person name="Schwartz D.C."/>
            <person name="Town C.D."/>
        </authorList>
    </citation>
    <scope>GENOME REANNOTATION</scope>
    <source>
        <strain evidence="11 12">cv. Jemalong A17</strain>
    </source>
</reference>
<dbReference type="InterPro" id="IPR036955">
    <property type="entry name" value="AP2/ERF_dom_sf"/>
</dbReference>
<evidence type="ECO:0000256" key="3">
    <source>
        <dbReference type="ARBA" id="ARBA00023125"/>
    </source>
</evidence>
<reference evidence="11" key="3">
    <citation type="submission" date="2015-04" db="UniProtKB">
        <authorList>
            <consortium name="EnsemblPlants"/>
        </authorList>
    </citation>
    <scope>IDENTIFICATION</scope>
    <source>
        <strain evidence="11">cv. Jemalong A17</strain>
    </source>
</reference>
<dbReference type="Gene3D" id="3.30.730.10">
    <property type="entry name" value="AP2/ERF domain"/>
    <property type="match status" value="1"/>
</dbReference>
<dbReference type="SMART" id="SM00380">
    <property type="entry name" value="AP2"/>
    <property type="match status" value="1"/>
</dbReference>